<dbReference type="EMBL" id="JAIWYP010000007">
    <property type="protein sequence ID" value="KAH3800125.1"/>
    <property type="molecule type" value="Genomic_DNA"/>
</dbReference>
<organism evidence="1 2">
    <name type="scientific">Dreissena polymorpha</name>
    <name type="common">Zebra mussel</name>
    <name type="synonym">Mytilus polymorpha</name>
    <dbReference type="NCBI Taxonomy" id="45954"/>
    <lineage>
        <taxon>Eukaryota</taxon>
        <taxon>Metazoa</taxon>
        <taxon>Spiralia</taxon>
        <taxon>Lophotrochozoa</taxon>
        <taxon>Mollusca</taxon>
        <taxon>Bivalvia</taxon>
        <taxon>Autobranchia</taxon>
        <taxon>Heteroconchia</taxon>
        <taxon>Euheterodonta</taxon>
        <taxon>Imparidentia</taxon>
        <taxon>Neoheterodontei</taxon>
        <taxon>Myida</taxon>
        <taxon>Dreissenoidea</taxon>
        <taxon>Dreissenidae</taxon>
        <taxon>Dreissena</taxon>
    </lineage>
</organism>
<evidence type="ECO:0000313" key="1">
    <source>
        <dbReference type="EMBL" id="KAH3800125.1"/>
    </source>
</evidence>
<protein>
    <submittedName>
        <fullName evidence="1">Uncharacterized protein</fullName>
    </submittedName>
</protein>
<sequence>MEDMVLLYQTNLPLAVRVVSDFHPPLSTCSIVSGPYQQIRTWASEVTCKPRVTSSSGSDNVARTIPSLPRVRGIFWEGLVMYSLSLVRLQHTCLLQNNITTRYAITVNVQ</sequence>
<dbReference type="Proteomes" id="UP000828390">
    <property type="component" value="Unassembled WGS sequence"/>
</dbReference>
<accession>A0A9D4FJX1</accession>
<reference evidence="1" key="1">
    <citation type="journal article" date="2019" name="bioRxiv">
        <title>The Genome of the Zebra Mussel, Dreissena polymorpha: A Resource for Invasive Species Research.</title>
        <authorList>
            <person name="McCartney M.A."/>
            <person name="Auch B."/>
            <person name="Kono T."/>
            <person name="Mallez S."/>
            <person name="Zhang Y."/>
            <person name="Obille A."/>
            <person name="Becker A."/>
            <person name="Abrahante J.E."/>
            <person name="Garbe J."/>
            <person name="Badalamenti J.P."/>
            <person name="Herman A."/>
            <person name="Mangelson H."/>
            <person name="Liachko I."/>
            <person name="Sullivan S."/>
            <person name="Sone E.D."/>
            <person name="Koren S."/>
            <person name="Silverstein K.A.T."/>
            <person name="Beckman K.B."/>
            <person name="Gohl D.M."/>
        </authorList>
    </citation>
    <scope>NUCLEOTIDE SEQUENCE</scope>
    <source>
        <strain evidence="1">Duluth1</strain>
        <tissue evidence="1">Whole animal</tissue>
    </source>
</reference>
<keyword evidence="2" id="KW-1185">Reference proteome</keyword>
<name>A0A9D4FJX1_DREPO</name>
<evidence type="ECO:0000313" key="2">
    <source>
        <dbReference type="Proteomes" id="UP000828390"/>
    </source>
</evidence>
<comment type="caution">
    <text evidence="1">The sequence shown here is derived from an EMBL/GenBank/DDBJ whole genome shotgun (WGS) entry which is preliminary data.</text>
</comment>
<dbReference type="AlphaFoldDB" id="A0A9D4FJX1"/>
<reference evidence="1" key="2">
    <citation type="submission" date="2020-11" db="EMBL/GenBank/DDBJ databases">
        <authorList>
            <person name="McCartney M.A."/>
            <person name="Auch B."/>
            <person name="Kono T."/>
            <person name="Mallez S."/>
            <person name="Becker A."/>
            <person name="Gohl D.M."/>
            <person name="Silverstein K.A.T."/>
            <person name="Koren S."/>
            <person name="Bechman K.B."/>
            <person name="Herman A."/>
            <person name="Abrahante J.E."/>
            <person name="Garbe J."/>
        </authorList>
    </citation>
    <scope>NUCLEOTIDE SEQUENCE</scope>
    <source>
        <strain evidence="1">Duluth1</strain>
        <tissue evidence="1">Whole animal</tissue>
    </source>
</reference>
<proteinExistence type="predicted"/>
<gene>
    <name evidence="1" type="ORF">DPMN_153752</name>
</gene>